<protein>
    <submittedName>
        <fullName evidence="3">Uncharacterized protein</fullName>
    </submittedName>
</protein>
<evidence type="ECO:0000256" key="2">
    <source>
        <dbReference type="SAM" id="SignalP"/>
    </source>
</evidence>
<dbReference type="Proteomes" id="UP000266841">
    <property type="component" value="Unassembled WGS sequence"/>
</dbReference>
<accession>K0R0S7</accession>
<reference evidence="3 4" key="1">
    <citation type="journal article" date="2012" name="Genome Biol.">
        <title>Genome and low-iron response of an oceanic diatom adapted to chronic iron limitation.</title>
        <authorList>
            <person name="Lommer M."/>
            <person name="Specht M."/>
            <person name="Roy A.S."/>
            <person name="Kraemer L."/>
            <person name="Andreson R."/>
            <person name="Gutowska M.A."/>
            <person name="Wolf J."/>
            <person name="Bergner S.V."/>
            <person name="Schilhabel M.B."/>
            <person name="Klostermeier U.C."/>
            <person name="Beiko R.G."/>
            <person name="Rosenstiel P."/>
            <person name="Hippler M."/>
            <person name="Laroche J."/>
        </authorList>
    </citation>
    <scope>NUCLEOTIDE SEQUENCE [LARGE SCALE GENOMIC DNA]</scope>
    <source>
        <strain evidence="3 4">CCMP1005</strain>
    </source>
</reference>
<sequence>MLTAMRNITATRCTLAALASLSRTTSAFVATSGHPVTAVGPAHHAHHRQFARPLSAQRGDNDDWETFKKAGGNLIGRGLDKGGGGDRRANAAGGGCPRGRPPPAGRRRERDEGAGRAGAMRAALLTELEHDVSERKVVGEGQGSIPSGRTEGGGIATVESVDGEISLLTLDVDGRSIRVGASSSGTSGISGRGRPGRGKKEDNIIEAEIIEKRD</sequence>
<feature type="region of interest" description="Disordered" evidence="1">
    <location>
        <begin position="178"/>
        <end position="214"/>
    </location>
</feature>
<gene>
    <name evidence="3" type="ORF">THAOC_36099</name>
</gene>
<feature type="chain" id="PRO_5003838784" evidence="2">
    <location>
        <begin position="28"/>
        <end position="214"/>
    </location>
</feature>
<dbReference type="eggNOG" id="ENOG502SGG0">
    <property type="taxonomic scope" value="Eukaryota"/>
</dbReference>
<comment type="caution">
    <text evidence="3">The sequence shown here is derived from an EMBL/GenBank/DDBJ whole genome shotgun (WGS) entry which is preliminary data.</text>
</comment>
<evidence type="ECO:0000313" key="3">
    <source>
        <dbReference type="EMBL" id="EJK45290.1"/>
    </source>
</evidence>
<feature type="compositionally biased region" description="Basic and acidic residues" evidence="1">
    <location>
        <begin position="78"/>
        <end position="89"/>
    </location>
</feature>
<dbReference type="AlphaFoldDB" id="K0R0S7"/>
<keyword evidence="2" id="KW-0732">Signal</keyword>
<feature type="compositionally biased region" description="Basic and acidic residues" evidence="1">
    <location>
        <begin position="198"/>
        <end position="214"/>
    </location>
</feature>
<evidence type="ECO:0000313" key="4">
    <source>
        <dbReference type="Proteomes" id="UP000266841"/>
    </source>
</evidence>
<name>K0R0S7_THAOC</name>
<feature type="region of interest" description="Disordered" evidence="1">
    <location>
        <begin position="75"/>
        <end position="116"/>
    </location>
</feature>
<feature type="region of interest" description="Disordered" evidence="1">
    <location>
        <begin position="136"/>
        <end position="155"/>
    </location>
</feature>
<keyword evidence="4" id="KW-1185">Reference proteome</keyword>
<evidence type="ECO:0000256" key="1">
    <source>
        <dbReference type="SAM" id="MobiDB-lite"/>
    </source>
</evidence>
<organism evidence="3 4">
    <name type="scientific">Thalassiosira oceanica</name>
    <name type="common">Marine diatom</name>
    <dbReference type="NCBI Taxonomy" id="159749"/>
    <lineage>
        <taxon>Eukaryota</taxon>
        <taxon>Sar</taxon>
        <taxon>Stramenopiles</taxon>
        <taxon>Ochrophyta</taxon>
        <taxon>Bacillariophyta</taxon>
        <taxon>Coscinodiscophyceae</taxon>
        <taxon>Thalassiosirophycidae</taxon>
        <taxon>Thalassiosirales</taxon>
        <taxon>Thalassiosiraceae</taxon>
        <taxon>Thalassiosira</taxon>
    </lineage>
</organism>
<dbReference type="EMBL" id="AGNL01048624">
    <property type="protein sequence ID" value="EJK45290.1"/>
    <property type="molecule type" value="Genomic_DNA"/>
</dbReference>
<proteinExistence type="predicted"/>
<feature type="signal peptide" evidence="2">
    <location>
        <begin position="1"/>
        <end position="27"/>
    </location>
</feature>